<accession>A0AAU7F9V7</accession>
<dbReference type="KEGG" id="cmav:ABHF33_00050"/>
<dbReference type="RefSeq" id="WP_348945049.1">
    <property type="nucleotide sequence ID" value="NZ_CP157355.1"/>
</dbReference>
<organism evidence="1">
    <name type="scientific">Chitinibacter mangrovi</name>
    <dbReference type="NCBI Taxonomy" id="3153927"/>
    <lineage>
        <taxon>Bacteria</taxon>
        <taxon>Pseudomonadati</taxon>
        <taxon>Pseudomonadota</taxon>
        <taxon>Betaproteobacteria</taxon>
        <taxon>Neisseriales</taxon>
        <taxon>Chitinibacteraceae</taxon>
        <taxon>Chitinibacter</taxon>
    </lineage>
</organism>
<reference evidence="1" key="1">
    <citation type="submission" date="2024-05" db="EMBL/GenBank/DDBJ databases">
        <authorList>
            <person name="Yang L."/>
            <person name="Pan L."/>
        </authorList>
    </citation>
    <scope>NUCLEOTIDE SEQUENCE</scope>
    <source>
        <strain evidence="1">FCG-7</strain>
    </source>
</reference>
<evidence type="ECO:0000313" key="1">
    <source>
        <dbReference type="EMBL" id="XBM00712.1"/>
    </source>
</evidence>
<proteinExistence type="predicted"/>
<protein>
    <submittedName>
        <fullName evidence="1">DUF2917 domain-containing protein</fullName>
    </submittedName>
</protein>
<gene>
    <name evidence="1" type="ORF">ABHF33_00050</name>
</gene>
<dbReference type="EMBL" id="CP157355">
    <property type="protein sequence ID" value="XBM00712.1"/>
    <property type="molecule type" value="Genomic_DNA"/>
</dbReference>
<dbReference type="Pfam" id="PF11142">
    <property type="entry name" value="DUF2917"/>
    <property type="match status" value="1"/>
</dbReference>
<dbReference type="InterPro" id="IPR021317">
    <property type="entry name" value="DUF2917"/>
</dbReference>
<sequence>MHAFQLPQASLSTLNGHAQQWIECEQGMIWLSDDGHDVVLERGQRWQIRSDNTVVIEAFAHSRIKLEQEAGLVPGVAQAAKRQLQQFLQPLLQRHNTKTA</sequence>
<dbReference type="AlphaFoldDB" id="A0AAU7F9V7"/>
<name>A0AAU7F9V7_9NEIS</name>